<evidence type="ECO:0000256" key="11">
    <source>
        <dbReference type="SAM" id="MobiDB-lite"/>
    </source>
</evidence>
<dbReference type="InterPro" id="IPR051045">
    <property type="entry name" value="TonB-dependent_transducer"/>
</dbReference>
<evidence type="ECO:0000256" key="6">
    <source>
        <dbReference type="ARBA" id="ARBA00022692"/>
    </source>
</evidence>
<keyword evidence="3 10" id="KW-0813">Transport</keyword>
<dbReference type="PROSITE" id="PS52015">
    <property type="entry name" value="TONB_CTD"/>
    <property type="match status" value="1"/>
</dbReference>
<comment type="function">
    <text evidence="10">Interacts with outer membrane receptor proteins that carry out high-affinity binding and energy dependent uptake into the periplasmic space of specific substrates. It could act to transduce energy from the cytoplasmic membrane to specific energy-requiring processes in the outer membrane, resulting in the release into the periplasm of ligands bound by these outer membrane proteins.</text>
</comment>
<dbReference type="InterPro" id="IPR006260">
    <property type="entry name" value="TonB/TolA_C"/>
</dbReference>
<dbReference type="PRINTS" id="PR01374">
    <property type="entry name" value="TONBPROTEIN"/>
</dbReference>
<keyword evidence="8" id="KW-1133">Transmembrane helix</keyword>
<sequence>MTAMLPPTTPLHSPAAQTETVGHYVWPAVTTVILHAAVFALLLGNWSPAAPAVDKEKVLKTRLVTLSVEPAVEPAPEPVPEPVPVAPKTPPEPPPAPVPPAKVAQPAEPAKPTVDHAAIARKRAQEQEQLEQQRQARLAEQQRQEQARLEELQRQAQEQERERQRQQAEAQRLHAAQAKQAAEAASISQYQPVSKKPPAYPKRALDQRKEGDCTVEYTVTKQGKVDNPVVVDGGCDDPVFARPALASAKSFRYKPRVVDGVAVAVPGVRNTFRFRLER</sequence>
<feature type="compositionally biased region" description="Low complexity" evidence="11">
    <location>
        <begin position="130"/>
        <end position="139"/>
    </location>
</feature>
<dbReference type="NCBIfam" id="TIGR01352">
    <property type="entry name" value="tonB_Cterm"/>
    <property type="match status" value="1"/>
</dbReference>
<keyword evidence="5 10" id="KW-0997">Cell inner membrane</keyword>
<keyword evidence="10" id="KW-0735">Signal-anchor</keyword>
<dbReference type="Proteomes" id="UP000243750">
    <property type="component" value="Unassembled WGS sequence"/>
</dbReference>
<dbReference type="AlphaFoldDB" id="A0AA91Z7F6"/>
<proteinExistence type="inferred from homology"/>
<keyword evidence="9" id="KW-0472">Membrane</keyword>
<reference evidence="14 16" key="2">
    <citation type="submission" date="2018-10" db="EMBL/GenBank/DDBJ databases">
        <title>Complete genome sequence of Pseudomonas pelagia strain Kongs-67.</title>
        <authorList>
            <person name="Sinha R.K."/>
            <person name="Krishnan K."/>
        </authorList>
    </citation>
    <scope>NUCLEOTIDE SEQUENCE [LARGE SCALE GENOMIC DNA]</scope>
    <source>
        <strain evidence="14 16">Kongs-67</strain>
    </source>
</reference>
<feature type="domain" description="TonB C-terminal" evidence="12">
    <location>
        <begin position="185"/>
        <end position="278"/>
    </location>
</feature>
<evidence type="ECO:0000256" key="7">
    <source>
        <dbReference type="ARBA" id="ARBA00022927"/>
    </source>
</evidence>
<dbReference type="GO" id="GO:0030288">
    <property type="term" value="C:outer membrane-bounded periplasmic space"/>
    <property type="evidence" value="ECO:0007669"/>
    <property type="project" value="InterPro"/>
</dbReference>
<dbReference type="SUPFAM" id="SSF74653">
    <property type="entry name" value="TolA/TonB C-terminal domain"/>
    <property type="match status" value="1"/>
</dbReference>
<evidence type="ECO:0000313" key="14">
    <source>
        <dbReference type="EMBL" id="QFY57215.1"/>
    </source>
</evidence>
<comment type="subcellular location">
    <subcellularLocation>
        <location evidence="1 10">Cell inner membrane</location>
        <topology evidence="1 10">Single-pass membrane protein</topology>
        <orientation evidence="1 10">Periplasmic side</orientation>
    </subcellularLocation>
</comment>
<evidence type="ECO:0000256" key="3">
    <source>
        <dbReference type="ARBA" id="ARBA00022448"/>
    </source>
</evidence>
<gene>
    <name evidence="13" type="ORF">CO192_02430</name>
    <name evidence="14" type="ORF">EAO82_13085</name>
</gene>
<keyword evidence="4 10" id="KW-1003">Cell membrane</keyword>
<dbReference type="GO" id="GO:0015031">
    <property type="term" value="P:protein transport"/>
    <property type="evidence" value="ECO:0007669"/>
    <property type="project" value="UniProtKB-UniRule"/>
</dbReference>
<evidence type="ECO:0000313" key="16">
    <source>
        <dbReference type="Proteomes" id="UP000344571"/>
    </source>
</evidence>
<feature type="compositionally biased region" description="Basic and acidic residues" evidence="11">
    <location>
        <begin position="140"/>
        <end position="166"/>
    </location>
</feature>
<dbReference type="Proteomes" id="UP000344571">
    <property type="component" value="Chromosome"/>
</dbReference>
<dbReference type="GO" id="GO:0015891">
    <property type="term" value="P:siderophore transport"/>
    <property type="evidence" value="ECO:0007669"/>
    <property type="project" value="InterPro"/>
</dbReference>
<keyword evidence="6" id="KW-0812">Transmembrane</keyword>
<feature type="compositionally biased region" description="Pro residues" evidence="11">
    <location>
        <begin position="73"/>
        <end position="100"/>
    </location>
</feature>
<dbReference type="EMBL" id="CP033116">
    <property type="protein sequence ID" value="QFY57215.1"/>
    <property type="molecule type" value="Genomic_DNA"/>
</dbReference>
<evidence type="ECO:0000256" key="10">
    <source>
        <dbReference type="RuleBase" id="RU362123"/>
    </source>
</evidence>
<dbReference type="RefSeq" id="WP_096345022.1">
    <property type="nucleotide sequence ID" value="NZ_CP033116.1"/>
</dbReference>
<dbReference type="GO" id="GO:0031992">
    <property type="term" value="F:energy transducer activity"/>
    <property type="evidence" value="ECO:0007669"/>
    <property type="project" value="InterPro"/>
</dbReference>
<evidence type="ECO:0000256" key="2">
    <source>
        <dbReference type="ARBA" id="ARBA00006555"/>
    </source>
</evidence>
<feature type="compositionally biased region" description="Low complexity" evidence="11">
    <location>
        <begin position="101"/>
        <end position="112"/>
    </location>
</feature>
<evidence type="ECO:0000256" key="8">
    <source>
        <dbReference type="ARBA" id="ARBA00022989"/>
    </source>
</evidence>
<accession>A0AA91Z7F6</accession>
<evidence type="ECO:0000256" key="5">
    <source>
        <dbReference type="ARBA" id="ARBA00022519"/>
    </source>
</evidence>
<comment type="similarity">
    <text evidence="2 10">Belongs to the TonB family.</text>
</comment>
<feature type="compositionally biased region" description="Low complexity" evidence="11">
    <location>
        <begin position="167"/>
        <end position="185"/>
    </location>
</feature>
<keyword evidence="7 10" id="KW-0653">Protein transport</keyword>
<dbReference type="PANTHER" id="PTHR33446">
    <property type="entry name" value="PROTEIN TONB-RELATED"/>
    <property type="match status" value="1"/>
</dbReference>
<organism evidence="13 15">
    <name type="scientific">Halopseudomonas pelagia</name>
    <dbReference type="NCBI Taxonomy" id="553151"/>
    <lineage>
        <taxon>Bacteria</taxon>
        <taxon>Pseudomonadati</taxon>
        <taxon>Pseudomonadota</taxon>
        <taxon>Gammaproteobacteria</taxon>
        <taxon>Pseudomonadales</taxon>
        <taxon>Pseudomonadaceae</taxon>
        <taxon>Halopseudomonas</taxon>
    </lineage>
</organism>
<evidence type="ECO:0000313" key="13">
    <source>
        <dbReference type="EMBL" id="PCD00998.1"/>
    </source>
</evidence>
<feature type="region of interest" description="Disordered" evidence="11">
    <location>
        <begin position="72"/>
        <end position="211"/>
    </location>
</feature>
<dbReference type="GO" id="GO:0005886">
    <property type="term" value="C:plasma membrane"/>
    <property type="evidence" value="ECO:0007669"/>
    <property type="project" value="UniProtKB-SubCell"/>
</dbReference>
<reference evidence="13 15" key="1">
    <citation type="submission" date="2017-09" db="EMBL/GenBank/DDBJ databases">
        <title>Bacterial and phytoplankton interrelationship in Kongsfjorden, an Arctic fjord.</title>
        <authorList>
            <person name="Sinha R."/>
            <person name="Krishnan K."/>
        </authorList>
    </citation>
    <scope>NUCLEOTIDE SEQUENCE [LARGE SCALE GENOMIC DNA]</scope>
    <source>
        <strain evidence="13 15">58</strain>
    </source>
</reference>
<evidence type="ECO:0000256" key="1">
    <source>
        <dbReference type="ARBA" id="ARBA00004383"/>
    </source>
</evidence>
<evidence type="ECO:0000256" key="4">
    <source>
        <dbReference type="ARBA" id="ARBA00022475"/>
    </source>
</evidence>
<dbReference type="EMBL" id="NWMT01000048">
    <property type="protein sequence ID" value="PCD00998.1"/>
    <property type="molecule type" value="Genomic_DNA"/>
</dbReference>
<dbReference type="InterPro" id="IPR037682">
    <property type="entry name" value="TonB_C"/>
</dbReference>
<dbReference type="Pfam" id="PF03544">
    <property type="entry name" value="TonB_C"/>
    <property type="match status" value="1"/>
</dbReference>
<evidence type="ECO:0000259" key="12">
    <source>
        <dbReference type="PROSITE" id="PS52015"/>
    </source>
</evidence>
<dbReference type="InterPro" id="IPR003538">
    <property type="entry name" value="TonB"/>
</dbReference>
<name>A0AA91Z7F6_9GAMM</name>
<keyword evidence="16" id="KW-1185">Reference proteome</keyword>
<evidence type="ECO:0000313" key="15">
    <source>
        <dbReference type="Proteomes" id="UP000243750"/>
    </source>
</evidence>
<dbReference type="GO" id="GO:0055085">
    <property type="term" value="P:transmembrane transport"/>
    <property type="evidence" value="ECO:0007669"/>
    <property type="project" value="InterPro"/>
</dbReference>
<dbReference type="Gene3D" id="3.30.1150.10">
    <property type="match status" value="1"/>
</dbReference>
<protein>
    <recommendedName>
        <fullName evidence="10">Protein TonB</fullName>
    </recommendedName>
</protein>
<evidence type="ECO:0000256" key="9">
    <source>
        <dbReference type="ARBA" id="ARBA00023136"/>
    </source>
</evidence>